<evidence type="ECO:0000313" key="3">
    <source>
        <dbReference type="Proteomes" id="UP001649230"/>
    </source>
</evidence>
<accession>A0ABY3SBD2</accession>
<organism evidence="2 3">
    <name type="scientific">Paenibacillus hexagrammi</name>
    <dbReference type="NCBI Taxonomy" id="2908839"/>
    <lineage>
        <taxon>Bacteria</taxon>
        <taxon>Bacillati</taxon>
        <taxon>Bacillota</taxon>
        <taxon>Bacilli</taxon>
        <taxon>Bacillales</taxon>
        <taxon>Paenibacillaceae</taxon>
        <taxon>Paenibacillus</taxon>
    </lineage>
</organism>
<proteinExistence type="predicted"/>
<feature type="domain" description="DinB-like" evidence="1">
    <location>
        <begin position="30"/>
        <end position="165"/>
    </location>
</feature>
<keyword evidence="3" id="KW-1185">Reference proteome</keyword>
<name>A0ABY3SBD2_9BACL</name>
<dbReference type="RefSeq" id="WP_235117644.1">
    <property type="nucleotide sequence ID" value="NZ_CP090978.1"/>
</dbReference>
<evidence type="ECO:0000259" key="1">
    <source>
        <dbReference type="Pfam" id="PF12867"/>
    </source>
</evidence>
<dbReference type="InterPro" id="IPR034660">
    <property type="entry name" value="DinB/YfiT-like"/>
</dbReference>
<reference evidence="2 3" key="1">
    <citation type="journal article" date="2024" name="Int. J. Syst. Evol. Microbiol.">
        <title>Paenibacillus hexagrammi sp. nov., a novel bacterium isolated from the gut content of Hexagrammos agrammus.</title>
        <authorList>
            <person name="Jung H.K."/>
            <person name="Kim D.G."/>
            <person name="Zin H."/>
            <person name="Park J."/>
            <person name="Jung H."/>
            <person name="Kim Y.O."/>
            <person name="Kong H.J."/>
            <person name="Kim J.W."/>
            <person name="Kim Y.S."/>
        </authorList>
    </citation>
    <scope>NUCLEOTIDE SEQUENCE [LARGE SCALE GENOMIC DNA]</scope>
    <source>
        <strain evidence="2 3">YPD9-1</strain>
    </source>
</reference>
<dbReference type="EMBL" id="CP090978">
    <property type="protein sequence ID" value="UJF31297.1"/>
    <property type="molecule type" value="Genomic_DNA"/>
</dbReference>
<dbReference type="Pfam" id="PF12867">
    <property type="entry name" value="DinB_2"/>
    <property type="match status" value="1"/>
</dbReference>
<gene>
    <name evidence="2" type="ORF">L0M14_15640</name>
</gene>
<dbReference type="Proteomes" id="UP001649230">
    <property type="component" value="Chromosome"/>
</dbReference>
<dbReference type="SUPFAM" id="SSF109854">
    <property type="entry name" value="DinB/YfiT-like putative metalloenzymes"/>
    <property type="match status" value="1"/>
</dbReference>
<protein>
    <submittedName>
        <fullName evidence="2">DinB family protein</fullName>
    </submittedName>
</protein>
<dbReference type="Gene3D" id="1.20.120.450">
    <property type="entry name" value="dinb family like domain"/>
    <property type="match status" value="1"/>
</dbReference>
<sequence>MLNRPDSTEYYPYVSGYIHLVPDGDYISYLAKQLEELNALFAEVSEEQGSYAYAPGKWSIKEIIGHITDTERVMSYRLLRIARGDSDISLPGFDQDSFIQSAAFSELTLETLLADFRAVRKATLTLLTTITDQAWLRKGLVNDNEISARAIAYTLAGHAQHHMNVLRDKYLS</sequence>
<dbReference type="InterPro" id="IPR024775">
    <property type="entry name" value="DinB-like"/>
</dbReference>
<evidence type="ECO:0000313" key="2">
    <source>
        <dbReference type="EMBL" id="UJF31297.1"/>
    </source>
</evidence>